<dbReference type="InterPro" id="IPR000523">
    <property type="entry name" value="Mg_chelatse_chII-like_cat_dom"/>
</dbReference>
<dbReference type="Gene3D" id="1.10.8.80">
    <property type="entry name" value="Magnesium chelatase subunit I, C-Terminal domain"/>
    <property type="match status" value="1"/>
</dbReference>
<keyword evidence="9" id="KW-0150">Chloroplast</keyword>
<comment type="similarity">
    <text evidence="2 9">Belongs to the Mg-chelatase subunits D/I family.</text>
</comment>
<dbReference type="FunFam" id="3.40.50.300:FF:000601">
    <property type="entry name" value="Mg-protoporphyrin IX chelatase"/>
    <property type="match status" value="1"/>
</dbReference>
<keyword evidence="5 9" id="KW-0547">Nucleotide-binding</keyword>
<dbReference type="InterPro" id="IPR045006">
    <property type="entry name" value="CHLI-like"/>
</dbReference>
<reference evidence="11" key="2">
    <citation type="submission" date="2019-04" db="EMBL/GenBank/DDBJ databases">
        <authorList>
            <person name="Pasella M."/>
        </authorList>
    </citation>
    <scope>NUCLEOTIDE SEQUENCE</scope>
    <source>
        <strain evidence="11">PD2929_2</strain>
    </source>
</reference>
<evidence type="ECO:0000256" key="2">
    <source>
        <dbReference type="ARBA" id="ARBA00005799"/>
    </source>
</evidence>
<dbReference type="PANTHER" id="PTHR32039">
    <property type="entry name" value="MAGNESIUM-CHELATASE SUBUNIT CHLI"/>
    <property type="match status" value="1"/>
</dbReference>
<evidence type="ECO:0000256" key="5">
    <source>
        <dbReference type="ARBA" id="ARBA00022741"/>
    </source>
</evidence>
<organism evidence="11">
    <name type="scientific">Apoglossum ruscifolium</name>
    <dbReference type="NCBI Taxonomy" id="167976"/>
    <lineage>
        <taxon>Eukaryota</taxon>
        <taxon>Rhodophyta</taxon>
        <taxon>Florideophyceae</taxon>
        <taxon>Rhodymeniophycidae</taxon>
        <taxon>Ceramiales</taxon>
        <taxon>Delesseriaceae</taxon>
        <taxon>Apoglossum</taxon>
    </lineage>
</organism>
<dbReference type="GO" id="GO:0015979">
    <property type="term" value="P:photosynthesis"/>
    <property type="evidence" value="ECO:0007669"/>
    <property type="project" value="UniProtKB-UniRule"/>
</dbReference>
<dbReference type="GO" id="GO:0005524">
    <property type="term" value="F:ATP binding"/>
    <property type="evidence" value="ECO:0007669"/>
    <property type="project" value="UniProtKB-UniRule"/>
</dbReference>
<comment type="subcellular location">
    <subcellularLocation>
        <location evidence="9">Plastid</location>
        <location evidence="9">Chloroplast</location>
    </subcellularLocation>
</comment>
<evidence type="ECO:0000256" key="9">
    <source>
        <dbReference type="RuleBase" id="RU362087"/>
    </source>
</evidence>
<dbReference type="NCBIfam" id="TIGR02030">
    <property type="entry name" value="BchI-ChlI"/>
    <property type="match status" value="1"/>
</dbReference>
<gene>
    <name evidence="11" type="primary">chlI</name>
</gene>
<name>A0A4D6WLB5_9FLOR</name>
<dbReference type="Pfam" id="PF17863">
    <property type="entry name" value="AAA_lid_2"/>
    <property type="match status" value="1"/>
</dbReference>
<dbReference type="InterPro" id="IPR041628">
    <property type="entry name" value="ChlI/MoxR_AAA_lid"/>
</dbReference>
<dbReference type="SMART" id="SM00382">
    <property type="entry name" value="AAA"/>
    <property type="match status" value="1"/>
</dbReference>
<reference evidence="11" key="1">
    <citation type="journal article" date="2019" name="Mol. Phylogenet. Evol.">
        <title>Morphological evolution and classification of the red algal order Ceramiales inferred using plastid phylogenomics.</title>
        <authorList>
            <person name="Diaz-Tapia P."/>
            <person name="Pasella M.M."/>
            <person name="Verbruggen H."/>
            <person name="Maggs C.A."/>
        </authorList>
    </citation>
    <scope>NUCLEOTIDE SEQUENCE</scope>
    <source>
        <strain evidence="11">PD2929_2</strain>
    </source>
</reference>
<evidence type="ECO:0000256" key="8">
    <source>
        <dbReference type="ARBA" id="ARBA00048693"/>
    </source>
</evidence>
<sequence length="350" mass="39053">MNKVQNQTRPVFPFTAIIGQEEMKLSLILNVIDPKIGGVMIMGDRGTGKSTTIRAIADLLPEIEVVIDDLFNSHISDYDLMSDFIKDQIEQGITMNTQLVKVPMIDLPLGATEDRLCGTIDIEKALNEGIKTFEPGLLAKANRGILYVDEVNLLDDHLVDILLDSSASGWNTVEREGISVRHPARFVLVGSGNPEEGELRPQLLDRFGMHAEIRTVKDPSLRVQIVEQRSDFDKDPYSCIIKFQDKQKELKSNIILAQNILSNVKIDYDLRVKISEICSTLNVDGLRGDIVTNRAAKAFAAYQGKDEVTIQDIKQVITLCLRHRLRKDPLDTMDSGSKVNQVVNNVLGDD</sequence>
<dbReference type="InterPro" id="IPR027417">
    <property type="entry name" value="P-loop_NTPase"/>
</dbReference>
<comment type="pathway">
    <text evidence="1 9">Porphyrin-containing compound metabolism; chlorophyll biosynthesis.</text>
</comment>
<dbReference type="InterPro" id="IPR011775">
    <property type="entry name" value="Mg_chelatase_ATPase-isu"/>
</dbReference>
<evidence type="ECO:0000256" key="3">
    <source>
        <dbReference type="ARBA" id="ARBA00022531"/>
    </source>
</evidence>
<dbReference type="UniPathway" id="UPA00668"/>
<dbReference type="EMBL" id="MK814612">
    <property type="protein sequence ID" value="QCI04559.1"/>
    <property type="molecule type" value="Genomic_DNA"/>
</dbReference>
<keyword evidence="7 9" id="KW-0149">Chlorophyll biosynthesis</keyword>
<proteinExistence type="inferred from homology"/>
<evidence type="ECO:0000256" key="7">
    <source>
        <dbReference type="ARBA" id="ARBA00023171"/>
    </source>
</evidence>
<evidence type="ECO:0000259" key="10">
    <source>
        <dbReference type="SMART" id="SM00382"/>
    </source>
</evidence>
<protein>
    <recommendedName>
        <fullName evidence="9">Mg-protoporphyrin IX chelatase</fullName>
        <ecNumber evidence="9">6.6.1.1</ecNumber>
    </recommendedName>
</protein>
<keyword evidence="3 9" id="KW-0602">Photosynthesis</keyword>
<keyword evidence="4 9" id="KW-0436">Ligase</keyword>
<geneLocation type="plastid" evidence="11"/>
<keyword evidence="6 9" id="KW-0067">ATP-binding</keyword>
<dbReference type="GO" id="GO:0009507">
    <property type="term" value="C:chloroplast"/>
    <property type="evidence" value="ECO:0007669"/>
    <property type="project" value="UniProtKB-SubCell"/>
</dbReference>
<evidence type="ECO:0000313" key="11">
    <source>
        <dbReference type="EMBL" id="QCI04559.1"/>
    </source>
</evidence>
<evidence type="ECO:0000256" key="6">
    <source>
        <dbReference type="ARBA" id="ARBA00022840"/>
    </source>
</evidence>
<evidence type="ECO:0000256" key="4">
    <source>
        <dbReference type="ARBA" id="ARBA00022598"/>
    </source>
</evidence>
<keyword evidence="9 11" id="KW-0934">Plastid</keyword>
<comment type="catalytic activity">
    <reaction evidence="8 9">
        <text>protoporphyrin IX + Mg(2+) + ATP + H2O = Mg-protoporphyrin IX + ADP + phosphate + 3 H(+)</text>
        <dbReference type="Rhea" id="RHEA:13961"/>
        <dbReference type="ChEBI" id="CHEBI:15377"/>
        <dbReference type="ChEBI" id="CHEBI:15378"/>
        <dbReference type="ChEBI" id="CHEBI:18420"/>
        <dbReference type="ChEBI" id="CHEBI:30616"/>
        <dbReference type="ChEBI" id="CHEBI:43474"/>
        <dbReference type="ChEBI" id="CHEBI:57306"/>
        <dbReference type="ChEBI" id="CHEBI:60492"/>
        <dbReference type="ChEBI" id="CHEBI:456216"/>
        <dbReference type="EC" id="6.6.1.1"/>
    </reaction>
</comment>
<evidence type="ECO:0000256" key="1">
    <source>
        <dbReference type="ARBA" id="ARBA00005173"/>
    </source>
</evidence>
<dbReference type="GO" id="GO:0016851">
    <property type="term" value="F:magnesium chelatase activity"/>
    <property type="evidence" value="ECO:0007669"/>
    <property type="project" value="UniProtKB-UniRule"/>
</dbReference>
<accession>A0A4D6WLB5</accession>
<feature type="domain" description="AAA+ ATPase" evidence="10">
    <location>
        <begin position="35"/>
        <end position="217"/>
    </location>
</feature>
<dbReference type="AlphaFoldDB" id="A0A4D6WLB5"/>
<dbReference type="EC" id="6.6.1.1" evidence="9"/>
<dbReference type="Pfam" id="PF01078">
    <property type="entry name" value="Mg_chelatase"/>
    <property type="match status" value="1"/>
</dbReference>
<dbReference type="InterPro" id="IPR003593">
    <property type="entry name" value="AAA+_ATPase"/>
</dbReference>
<dbReference type="PANTHER" id="PTHR32039:SF9">
    <property type="entry name" value="MAGNESIUM-CHELATASE SUBUNIT CHLI-2, CHLOROPLASTIC"/>
    <property type="match status" value="1"/>
</dbReference>
<dbReference type="GO" id="GO:0015995">
    <property type="term" value="P:chlorophyll biosynthetic process"/>
    <property type="evidence" value="ECO:0007669"/>
    <property type="project" value="UniProtKB-UniPathway"/>
</dbReference>
<comment type="function">
    <text evidence="9">Involved in chlorophyll biosynthesis. Catalyzes the insertion of magnesium ion into protoporphyrin IX to yield Mg-protoporphyrin IX.</text>
</comment>
<dbReference type="Gene3D" id="3.40.50.300">
    <property type="entry name" value="P-loop containing nucleotide triphosphate hydrolases"/>
    <property type="match status" value="1"/>
</dbReference>
<dbReference type="SUPFAM" id="SSF52540">
    <property type="entry name" value="P-loop containing nucleoside triphosphate hydrolases"/>
    <property type="match status" value="1"/>
</dbReference>
<dbReference type="CDD" id="cd00009">
    <property type="entry name" value="AAA"/>
    <property type="match status" value="1"/>
</dbReference>